<dbReference type="Gene3D" id="3.40.50.2000">
    <property type="entry name" value="Glycogen Phosphorylase B"/>
    <property type="match status" value="2"/>
</dbReference>
<proteinExistence type="predicted"/>
<sequence>MQIGVDYRLANRHLGGMAIYLKNLIRSLKMIDKQNEYVMFDDNPSGHPGFKKHAWTIVWEHIWLQLCLPYFFWKGKINLGYFPNPPVSFFLTVPIVLTIPDVSFMHDAALPHWLKGYLWMMYFLSAHKARTITTFSENSKKDIAAFFKVRSDKIYVIPLAGLRNSSRQKEKTKDKYVITVPGTFVPRKNIKDTILAFKKLPARIKNTHRLVIVGLTQGEDFEKVKNFVASEKMSRKTVFTGRVSDRELSRLYSGARLFICTSLYEGFGLPVLEAMTCGTPVISYANSSLSEVVDDAGILVNDYDELSRAMQQVLDSQMLQNILKSKGRRRAALYTWDKTATAFITSLSKNVN</sequence>
<dbReference type="GO" id="GO:0016757">
    <property type="term" value="F:glycosyltransferase activity"/>
    <property type="evidence" value="ECO:0007669"/>
    <property type="project" value="InterPro"/>
</dbReference>
<gene>
    <name evidence="3" type="ORF">UX05_C0001G0162</name>
</gene>
<reference evidence="3 4" key="1">
    <citation type="journal article" date="2015" name="Nature">
        <title>rRNA introns, odd ribosomes, and small enigmatic genomes across a large radiation of phyla.</title>
        <authorList>
            <person name="Brown C.T."/>
            <person name="Hug L.A."/>
            <person name="Thomas B.C."/>
            <person name="Sharon I."/>
            <person name="Castelle C.J."/>
            <person name="Singh A."/>
            <person name="Wilkins M.J."/>
            <person name="Williams K.H."/>
            <person name="Banfield J.F."/>
        </authorList>
    </citation>
    <scope>NUCLEOTIDE SEQUENCE [LARGE SCALE GENOMIC DNA]</scope>
</reference>
<dbReference type="EMBL" id="LCKS01000001">
    <property type="protein sequence ID" value="KKU03533.1"/>
    <property type="molecule type" value="Genomic_DNA"/>
</dbReference>
<keyword evidence="1 3" id="KW-0808">Transferase</keyword>
<dbReference type="CDD" id="cd03809">
    <property type="entry name" value="GT4_MtfB-like"/>
    <property type="match status" value="1"/>
</dbReference>
<dbReference type="Pfam" id="PF00534">
    <property type="entry name" value="Glycos_transf_1"/>
    <property type="match status" value="1"/>
</dbReference>
<dbReference type="InterPro" id="IPR001296">
    <property type="entry name" value="Glyco_trans_1"/>
</dbReference>
<feature type="domain" description="Glycosyl transferase family 1" evidence="2">
    <location>
        <begin position="166"/>
        <end position="329"/>
    </location>
</feature>
<dbReference type="AlphaFoldDB" id="A0A0G1PDN2"/>
<evidence type="ECO:0000313" key="3">
    <source>
        <dbReference type="EMBL" id="KKU03533.1"/>
    </source>
</evidence>
<name>A0A0G1PDN2_9BACT</name>
<organism evidence="3 4">
    <name type="scientific">Candidatus Amesbacteria bacterium GW2011_GWC2_45_19</name>
    <dbReference type="NCBI Taxonomy" id="1618366"/>
    <lineage>
        <taxon>Bacteria</taxon>
        <taxon>Candidatus Amesiibacteriota</taxon>
    </lineage>
</organism>
<protein>
    <submittedName>
        <fullName evidence="3">Glycosyl transferase group 1</fullName>
    </submittedName>
</protein>
<evidence type="ECO:0000313" key="4">
    <source>
        <dbReference type="Proteomes" id="UP000034264"/>
    </source>
</evidence>
<dbReference type="PANTHER" id="PTHR46401:SF2">
    <property type="entry name" value="GLYCOSYLTRANSFERASE WBBK-RELATED"/>
    <property type="match status" value="1"/>
</dbReference>
<dbReference type="PANTHER" id="PTHR46401">
    <property type="entry name" value="GLYCOSYLTRANSFERASE WBBK-RELATED"/>
    <property type="match status" value="1"/>
</dbReference>
<dbReference type="SUPFAM" id="SSF53756">
    <property type="entry name" value="UDP-Glycosyltransferase/glycogen phosphorylase"/>
    <property type="match status" value="1"/>
</dbReference>
<evidence type="ECO:0000259" key="2">
    <source>
        <dbReference type="Pfam" id="PF00534"/>
    </source>
</evidence>
<comment type="caution">
    <text evidence="3">The sequence shown here is derived from an EMBL/GenBank/DDBJ whole genome shotgun (WGS) entry which is preliminary data.</text>
</comment>
<evidence type="ECO:0000256" key="1">
    <source>
        <dbReference type="ARBA" id="ARBA00022679"/>
    </source>
</evidence>
<accession>A0A0G1PDN2</accession>
<dbReference type="GO" id="GO:0009103">
    <property type="term" value="P:lipopolysaccharide biosynthetic process"/>
    <property type="evidence" value="ECO:0007669"/>
    <property type="project" value="TreeGrafter"/>
</dbReference>
<dbReference type="Proteomes" id="UP000034264">
    <property type="component" value="Unassembled WGS sequence"/>
</dbReference>